<evidence type="ECO:0000256" key="1">
    <source>
        <dbReference type="SAM" id="SignalP"/>
    </source>
</evidence>
<feature type="chain" id="PRO_5040303635" evidence="1">
    <location>
        <begin position="29"/>
        <end position="154"/>
    </location>
</feature>
<dbReference type="EMBL" id="AVOT02000004">
    <property type="protein sequence ID" value="MBW0460331.1"/>
    <property type="molecule type" value="Genomic_DNA"/>
</dbReference>
<proteinExistence type="predicted"/>
<comment type="caution">
    <text evidence="2">The sequence shown here is derived from an EMBL/GenBank/DDBJ whole genome shotgun (WGS) entry which is preliminary data.</text>
</comment>
<sequence>MPYSLSAVTSKALCFVTLGLSLAGFVLSIPHKNCKVDKSNDINDLFVACEKHFSIKDCQSEFDYAWGQGKMQYFNTEHQFFTFGRCKFTWWTDDKNGFSKASKDDMTTVLKRIDNFCHTTSQSGGPKRAVWAGAIDDSYATLQIDILDSPNLRR</sequence>
<organism evidence="2 3">
    <name type="scientific">Austropuccinia psidii MF-1</name>
    <dbReference type="NCBI Taxonomy" id="1389203"/>
    <lineage>
        <taxon>Eukaryota</taxon>
        <taxon>Fungi</taxon>
        <taxon>Dikarya</taxon>
        <taxon>Basidiomycota</taxon>
        <taxon>Pucciniomycotina</taxon>
        <taxon>Pucciniomycetes</taxon>
        <taxon>Pucciniales</taxon>
        <taxon>Sphaerophragmiaceae</taxon>
        <taxon>Austropuccinia</taxon>
    </lineage>
</organism>
<name>A0A9Q3GB84_9BASI</name>
<evidence type="ECO:0000313" key="2">
    <source>
        <dbReference type="EMBL" id="MBW0460331.1"/>
    </source>
</evidence>
<evidence type="ECO:0000313" key="3">
    <source>
        <dbReference type="Proteomes" id="UP000765509"/>
    </source>
</evidence>
<reference evidence="2" key="1">
    <citation type="submission" date="2021-03" db="EMBL/GenBank/DDBJ databases">
        <title>Draft genome sequence of rust myrtle Austropuccinia psidii MF-1, a brazilian biotype.</title>
        <authorList>
            <person name="Quecine M.C."/>
            <person name="Pachon D.M.R."/>
            <person name="Bonatelli M.L."/>
            <person name="Correr F.H."/>
            <person name="Franceschini L.M."/>
            <person name="Leite T.F."/>
            <person name="Margarido G.R.A."/>
            <person name="Almeida C.A."/>
            <person name="Ferrarezi J.A."/>
            <person name="Labate C.A."/>
        </authorList>
    </citation>
    <scope>NUCLEOTIDE SEQUENCE</scope>
    <source>
        <strain evidence="2">MF-1</strain>
    </source>
</reference>
<dbReference type="Proteomes" id="UP000765509">
    <property type="component" value="Unassembled WGS sequence"/>
</dbReference>
<protein>
    <submittedName>
        <fullName evidence="2">Uncharacterized protein</fullName>
    </submittedName>
</protein>
<keyword evidence="3" id="KW-1185">Reference proteome</keyword>
<gene>
    <name evidence="2" type="ORF">O181_000046</name>
</gene>
<keyword evidence="1" id="KW-0732">Signal</keyword>
<feature type="signal peptide" evidence="1">
    <location>
        <begin position="1"/>
        <end position="28"/>
    </location>
</feature>
<accession>A0A9Q3GB84</accession>
<dbReference type="AlphaFoldDB" id="A0A9Q3GB84"/>